<dbReference type="InterPro" id="IPR002048">
    <property type="entry name" value="EF_hand_dom"/>
</dbReference>
<feature type="domain" description="EF-hand" evidence="11">
    <location>
        <begin position="429"/>
        <end position="462"/>
    </location>
</feature>
<dbReference type="AlphaFoldDB" id="A0AAW1PR32"/>
<evidence type="ECO:0000256" key="4">
    <source>
        <dbReference type="ARBA" id="ARBA00022741"/>
    </source>
</evidence>
<feature type="domain" description="EF-hand" evidence="11">
    <location>
        <begin position="392"/>
        <end position="427"/>
    </location>
</feature>
<dbReference type="InterPro" id="IPR018247">
    <property type="entry name" value="EF_Hand_1_Ca_BS"/>
</dbReference>
<dbReference type="Gene3D" id="1.10.510.10">
    <property type="entry name" value="Transferase(Phosphotransferase) domain 1"/>
    <property type="match status" value="1"/>
</dbReference>
<dbReference type="GO" id="GO:0043226">
    <property type="term" value="C:organelle"/>
    <property type="evidence" value="ECO:0007669"/>
    <property type="project" value="UniProtKB-ARBA"/>
</dbReference>
<keyword evidence="4 8" id="KW-0547">Nucleotide-binding</keyword>
<keyword evidence="6" id="KW-0106">Calcium</keyword>
<sequence length="482" mass="53467">MAGRVLGKTKNNAKLQEVYTLGAVLGKGAFGTVYLAAEKTTGKQYACKSIAKAKLVCEEDVEDVRREVEILNLVGDHPNVADLYATYEDAAHVHLILQLCKGGELFDRVVSKGTFSEKQAAHYFRTMVLVINHLHQLGVMHRDIKPENFLLMTQEDNAALQLADFGLSTYFKPGQKFKHIVGSAYYVAPEVLRKDYGFEADIWSLGVILYILLSGLPPFWGDTEEDIFKMVLKGDLDFATAPWPEISDAAKDCVRKLLTRDPAKRPTAHDILQHPWLQQQGAAPDRPLDSVVITRMRKFAAMGKLKKAALLVIAKSLSESEISGLGQLFKSIDADSNGTITVDELRAALTKMGNKVNDSELQAIMAAADVDGDGLIDYEEFLAATVNLNKLEREAHCLEAFHHFDKDNSGYITPDEVQQAMLRYNSAGASEVKAMIEEYDTNKDGMIDYTEFVSMIRHNTTELQQASSFFRNLRVPATVAPA</sequence>
<dbReference type="Proteomes" id="UP001489004">
    <property type="component" value="Unassembled WGS sequence"/>
</dbReference>
<dbReference type="InterPro" id="IPR050205">
    <property type="entry name" value="CDPK_Ser/Thr_kinases"/>
</dbReference>
<evidence type="ECO:0000259" key="11">
    <source>
        <dbReference type="PROSITE" id="PS50222"/>
    </source>
</evidence>
<dbReference type="PROSITE" id="PS00108">
    <property type="entry name" value="PROTEIN_KINASE_ST"/>
    <property type="match status" value="1"/>
</dbReference>
<evidence type="ECO:0000256" key="7">
    <source>
        <dbReference type="ARBA" id="ARBA00022840"/>
    </source>
</evidence>
<dbReference type="PROSITE" id="PS00018">
    <property type="entry name" value="EF_HAND_1"/>
    <property type="match status" value="4"/>
</dbReference>
<feature type="domain" description="Protein kinase" evidence="10">
    <location>
        <begin position="19"/>
        <end position="277"/>
    </location>
</feature>
<evidence type="ECO:0000256" key="1">
    <source>
        <dbReference type="ARBA" id="ARBA00022527"/>
    </source>
</evidence>
<dbReference type="SUPFAM" id="SSF56112">
    <property type="entry name" value="Protein kinase-like (PK-like)"/>
    <property type="match status" value="1"/>
</dbReference>
<keyword evidence="13" id="KW-1185">Reference proteome</keyword>
<feature type="domain" description="EF-hand" evidence="11">
    <location>
        <begin position="356"/>
        <end position="391"/>
    </location>
</feature>
<evidence type="ECO:0008006" key="14">
    <source>
        <dbReference type="Google" id="ProtNLM"/>
    </source>
</evidence>
<evidence type="ECO:0000256" key="5">
    <source>
        <dbReference type="ARBA" id="ARBA00022777"/>
    </source>
</evidence>
<evidence type="ECO:0000256" key="3">
    <source>
        <dbReference type="ARBA" id="ARBA00022737"/>
    </source>
</evidence>
<dbReference type="InterPro" id="IPR017441">
    <property type="entry name" value="Protein_kinase_ATP_BS"/>
</dbReference>
<dbReference type="GO" id="GO:0005524">
    <property type="term" value="F:ATP binding"/>
    <property type="evidence" value="ECO:0007669"/>
    <property type="project" value="UniProtKB-UniRule"/>
</dbReference>
<dbReference type="GO" id="GO:0005509">
    <property type="term" value="F:calcium ion binding"/>
    <property type="evidence" value="ECO:0007669"/>
    <property type="project" value="InterPro"/>
</dbReference>
<organism evidence="12 13">
    <name type="scientific">[Myrmecia] bisecta</name>
    <dbReference type="NCBI Taxonomy" id="41462"/>
    <lineage>
        <taxon>Eukaryota</taxon>
        <taxon>Viridiplantae</taxon>
        <taxon>Chlorophyta</taxon>
        <taxon>core chlorophytes</taxon>
        <taxon>Trebouxiophyceae</taxon>
        <taxon>Trebouxiales</taxon>
        <taxon>Trebouxiaceae</taxon>
        <taxon>Myrmecia</taxon>
    </lineage>
</organism>
<evidence type="ECO:0000313" key="13">
    <source>
        <dbReference type="Proteomes" id="UP001489004"/>
    </source>
</evidence>
<feature type="domain" description="EF-hand" evidence="11">
    <location>
        <begin position="320"/>
        <end position="355"/>
    </location>
</feature>
<dbReference type="CDD" id="cd05117">
    <property type="entry name" value="STKc_CAMK"/>
    <property type="match status" value="1"/>
</dbReference>
<dbReference type="InterPro" id="IPR000719">
    <property type="entry name" value="Prot_kinase_dom"/>
</dbReference>
<gene>
    <name evidence="12" type="ORF">WJX72_010861</name>
</gene>
<dbReference type="PROSITE" id="PS50011">
    <property type="entry name" value="PROTEIN_KINASE_DOM"/>
    <property type="match status" value="1"/>
</dbReference>
<evidence type="ECO:0000256" key="9">
    <source>
        <dbReference type="RuleBase" id="RU000304"/>
    </source>
</evidence>
<dbReference type="SMART" id="SM00220">
    <property type="entry name" value="S_TKc"/>
    <property type="match status" value="1"/>
</dbReference>
<comment type="caution">
    <text evidence="12">The sequence shown here is derived from an EMBL/GenBank/DDBJ whole genome shotgun (WGS) entry which is preliminary data.</text>
</comment>
<feature type="binding site" evidence="8">
    <location>
        <position position="52"/>
    </location>
    <ligand>
        <name>ATP</name>
        <dbReference type="ChEBI" id="CHEBI:30616"/>
    </ligand>
</feature>
<keyword evidence="1 9" id="KW-0723">Serine/threonine-protein kinase</keyword>
<dbReference type="FunFam" id="1.10.238.10:FF:000178">
    <property type="entry name" value="Calmodulin-2 A"/>
    <property type="match status" value="1"/>
</dbReference>
<evidence type="ECO:0000313" key="12">
    <source>
        <dbReference type="EMBL" id="KAK9810447.1"/>
    </source>
</evidence>
<reference evidence="12 13" key="1">
    <citation type="journal article" date="2024" name="Nat. Commun.">
        <title>Phylogenomics reveals the evolutionary origins of lichenization in chlorophyte algae.</title>
        <authorList>
            <person name="Puginier C."/>
            <person name="Libourel C."/>
            <person name="Otte J."/>
            <person name="Skaloud P."/>
            <person name="Haon M."/>
            <person name="Grisel S."/>
            <person name="Petersen M."/>
            <person name="Berrin J.G."/>
            <person name="Delaux P.M."/>
            <person name="Dal Grande F."/>
            <person name="Keller J."/>
        </authorList>
    </citation>
    <scope>NUCLEOTIDE SEQUENCE [LARGE SCALE GENOMIC DNA]</scope>
    <source>
        <strain evidence="12 13">SAG 2043</strain>
    </source>
</reference>
<dbReference type="InterPro" id="IPR011992">
    <property type="entry name" value="EF-hand-dom_pair"/>
</dbReference>
<dbReference type="FunFam" id="1.10.510.10:FF:000178">
    <property type="entry name" value="Calcium-dependent protein kinase 5"/>
    <property type="match status" value="1"/>
</dbReference>
<dbReference type="FunFam" id="3.30.200.20:FF:000042">
    <property type="entry name" value="Aurora kinase A"/>
    <property type="match status" value="1"/>
</dbReference>
<dbReference type="PANTHER" id="PTHR24349">
    <property type="entry name" value="SERINE/THREONINE-PROTEIN KINASE"/>
    <property type="match status" value="1"/>
</dbReference>
<dbReference type="SUPFAM" id="SSF47473">
    <property type="entry name" value="EF-hand"/>
    <property type="match status" value="1"/>
</dbReference>
<dbReference type="PROSITE" id="PS00107">
    <property type="entry name" value="PROTEIN_KINASE_ATP"/>
    <property type="match status" value="1"/>
</dbReference>
<protein>
    <recommendedName>
        <fullName evidence="14">Calcium-dependent protein kinase</fullName>
    </recommendedName>
</protein>
<dbReference type="Pfam" id="PF13499">
    <property type="entry name" value="EF-hand_7"/>
    <property type="match status" value="2"/>
</dbReference>
<dbReference type="EMBL" id="JALJOR010000010">
    <property type="protein sequence ID" value="KAK9810447.1"/>
    <property type="molecule type" value="Genomic_DNA"/>
</dbReference>
<evidence type="ECO:0000256" key="8">
    <source>
        <dbReference type="PROSITE-ProRule" id="PRU10141"/>
    </source>
</evidence>
<dbReference type="PROSITE" id="PS50222">
    <property type="entry name" value="EF_HAND_2"/>
    <property type="match status" value="4"/>
</dbReference>
<keyword evidence="2" id="KW-0808">Transferase</keyword>
<evidence type="ECO:0000256" key="2">
    <source>
        <dbReference type="ARBA" id="ARBA00022679"/>
    </source>
</evidence>
<accession>A0AAW1PR32</accession>
<evidence type="ECO:0000256" key="6">
    <source>
        <dbReference type="ARBA" id="ARBA00022837"/>
    </source>
</evidence>
<dbReference type="Gene3D" id="3.30.200.20">
    <property type="entry name" value="Phosphorylase Kinase, domain 1"/>
    <property type="match status" value="1"/>
</dbReference>
<dbReference type="GO" id="GO:0004674">
    <property type="term" value="F:protein serine/threonine kinase activity"/>
    <property type="evidence" value="ECO:0007669"/>
    <property type="project" value="UniProtKB-KW"/>
</dbReference>
<evidence type="ECO:0000259" key="10">
    <source>
        <dbReference type="PROSITE" id="PS50011"/>
    </source>
</evidence>
<keyword evidence="5" id="KW-0418">Kinase</keyword>
<name>A0AAW1PR32_9CHLO</name>
<dbReference type="InterPro" id="IPR008271">
    <property type="entry name" value="Ser/Thr_kinase_AS"/>
</dbReference>
<dbReference type="SMART" id="SM00054">
    <property type="entry name" value="EFh"/>
    <property type="match status" value="4"/>
</dbReference>
<comment type="similarity">
    <text evidence="9">Belongs to the protein kinase superfamily.</text>
</comment>
<keyword evidence="3" id="KW-0677">Repeat</keyword>
<proteinExistence type="inferred from homology"/>
<dbReference type="Gene3D" id="1.10.238.10">
    <property type="entry name" value="EF-hand"/>
    <property type="match status" value="1"/>
</dbReference>
<dbReference type="InterPro" id="IPR011009">
    <property type="entry name" value="Kinase-like_dom_sf"/>
</dbReference>
<keyword evidence="7 8" id="KW-0067">ATP-binding</keyword>
<dbReference type="Pfam" id="PF00069">
    <property type="entry name" value="Pkinase"/>
    <property type="match status" value="1"/>
</dbReference>